<evidence type="ECO:0000313" key="1">
    <source>
        <dbReference type="EMBL" id="USQ81416.1"/>
    </source>
</evidence>
<sequence>MSAGPTREKVSWTIEAEVLEGVRRRVPRGQVSAYATEALRRQLERDNLDELIGELVDVHGPLDEAAVAAYVRRWQ</sequence>
<dbReference type="Proteomes" id="UP001056455">
    <property type="component" value="Chromosome"/>
</dbReference>
<organism evidence="1 2">
    <name type="scientific">Ornithinimicrobium faecis</name>
    <dbReference type="NCBI Taxonomy" id="2934158"/>
    <lineage>
        <taxon>Bacteria</taxon>
        <taxon>Bacillati</taxon>
        <taxon>Actinomycetota</taxon>
        <taxon>Actinomycetes</taxon>
        <taxon>Micrococcales</taxon>
        <taxon>Ornithinimicrobiaceae</taxon>
        <taxon>Ornithinimicrobium</taxon>
    </lineage>
</organism>
<name>A0ABY4YXB0_9MICO</name>
<accession>A0ABY4YXB0</accession>
<reference evidence="1" key="1">
    <citation type="submission" date="2022-06" db="EMBL/GenBank/DDBJ databases">
        <title>Ornithinimicrobium HY1793.</title>
        <authorList>
            <person name="Huang Y."/>
        </authorList>
    </citation>
    <scope>NUCLEOTIDE SEQUENCE</scope>
    <source>
        <strain evidence="1">HY1793</strain>
    </source>
</reference>
<keyword evidence="2" id="KW-1185">Reference proteome</keyword>
<dbReference type="EMBL" id="CP099489">
    <property type="protein sequence ID" value="USQ81416.1"/>
    <property type="molecule type" value="Genomic_DNA"/>
</dbReference>
<protein>
    <submittedName>
        <fullName evidence="1">CopG family transcriptional regulator</fullName>
    </submittedName>
</protein>
<proteinExistence type="predicted"/>
<dbReference type="RefSeq" id="WP_252594881.1">
    <property type="nucleotide sequence ID" value="NZ_CP099489.1"/>
</dbReference>
<gene>
    <name evidence="1" type="ORF">NF556_07135</name>
</gene>
<evidence type="ECO:0000313" key="2">
    <source>
        <dbReference type="Proteomes" id="UP001056455"/>
    </source>
</evidence>